<evidence type="ECO:0000313" key="1">
    <source>
        <dbReference type="EMBL" id="KAK4796489.1"/>
    </source>
</evidence>
<sequence length="109" mass="12025">MIVLLIIRTGELCRKRTGRSQEGLSAPRLSTLSYTASDHIYGRTASLLGVIFMVRRVEVSEGGSLRAWKICFTGKHHNHGWHIGSVYGLVLNAEKADLHALHHFCGGIS</sequence>
<keyword evidence="2" id="KW-1185">Reference proteome</keyword>
<comment type="caution">
    <text evidence="1">The sequence shown here is derived from an EMBL/GenBank/DDBJ whole genome shotgun (WGS) entry which is preliminary data.</text>
</comment>
<dbReference type="AlphaFoldDB" id="A0AAN7R8Z1"/>
<accession>A0AAN7R8Z1</accession>
<evidence type="ECO:0000313" key="2">
    <source>
        <dbReference type="Proteomes" id="UP001346149"/>
    </source>
</evidence>
<name>A0AAN7R8Z1_TRANT</name>
<reference evidence="1 2" key="1">
    <citation type="journal article" date="2023" name="Hortic Res">
        <title>Pangenome of water caltrop reveals structural variations and asymmetric subgenome divergence after allopolyploidization.</title>
        <authorList>
            <person name="Zhang X."/>
            <person name="Chen Y."/>
            <person name="Wang L."/>
            <person name="Yuan Y."/>
            <person name="Fang M."/>
            <person name="Shi L."/>
            <person name="Lu R."/>
            <person name="Comes H.P."/>
            <person name="Ma Y."/>
            <person name="Chen Y."/>
            <person name="Huang G."/>
            <person name="Zhou Y."/>
            <person name="Zheng Z."/>
            <person name="Qiu Y."/>
        </authorList>
    </citation>
    <scope>NUCLEOTIDE SEQUENCE [LARGE SCALE GENOMIC DNA]</scope>
    <source>
        <strain evidence="1">F231</strain>
    </source>
</reference>
<dbReference type="EMBL" id="JAXQNO010000006">
    <property type="protein sequence ID" value="KAK4796489.1"/>
    <property type="molecule type" value="Genomic_DNA"/>
</dbReference>
<dbReference type="Proteomes" id="UP001346149">
    <property type="component" value="Unassembled WGS sequence"/>
</dbReference>
<protein>
    <submittedName>
        <fullName evidence="1">Uncharacterized protein</fullName>
    </submittedName>
</protein>
<organism evidence="1 2">
    <name type="scientific">Trapa natans</name>
    <name type="common">Water chestnut</name>
    <dbReference type="NCBI Taxonomy" id="22666"/>
    <lineage>
        <taxon>Eukaryota</taxon>
        <taxon>Viridiplantae</taxon>
        <taxon>Streptophyta</taxon>
        <taxon>Embryophyta</taxon>
        <taxon>Tracheophyta</taxon>
        <taxon>Spermatophyta</taxon>
        <taxon>Magnoliopsida</taxon>
        <taxon>eudicotyledons</taxon>
        <taxon>Gunneridae</taxon>
        <taxon>Pentapetalae</taxon>
        <taxon>rosids</taxon>
        <taxon>malvids</taxon>
        <taxon>Myrtales</taxon>
        <taxon>Lythraceae</taxon>
        <taxon>Trapa</taxon>
    </lineage>
</organism>
<gene>
    <name evidence="1" type="ORF">SAY86_028815</name>
</gene>
<proteinExistence type="predicted"/>